<dbReference type="OrthoDB" id="5598028at2759"/>
<accession>A0A433B9C4</accession>
<proteinExistence type="predicted"/>
<dbReference type="InterPro" id="IPR058934">
    <property type="entry name" value="YMC020W-like"/>
</dbReference>
<reference evidence="2 3" key="1">
    <citation type="journal article" date="2018" name="New Phytol.">
        <title>Phylogenomics of Endogonaceae and evolution of mycorrhizas within Mucoromycota.</title>
        <authorList>
            <person name="Chang Y."/>
            <person name="Desiro A."/>
            <person name="Na H."/>
            <person name="Sandor L."/>
            <person name="Lipzen A."/>
            <person name="Clum A."/>
            <person name="Barry K."/>
            <person name="Grigoriev I.V."/>
            <person name="Martin F.M."/>
            <person name="Stajich J.E."/>
            <person name="Smith M.E."/>
            <person name="Bonito G."/>
            <person name="Spatafora J.W."/>
        </authorList>
    </citation>
    <scope>NUCLEOTIDE SEQUENCE [LARGE SCALE GENOMIC DNA]</scope>
    <source>
        <strain evidence="2 3">GMNB39</strain>
    </source>
</reference>
<name>A0A433B9C4_9FUNG</name>
<dbReference type="Proteomes" id="UP000268093">
    <property type="component" value="Unassembled WGS sequence"/>
</dbReference>
<dbReference type="AlphaFoldDB" id="A0A433B9C4"/>
<gene>
    <name evidence="2" type="ORF">BC936DRAFT_139745</name>
</gene>
<sequence length="435" mass="48489">MTNMLKTLKRSFTVNLQTPGAEYVPLPMHGGLLGLGQNIKLSPTTPKTGKNILLVGVHDSTSLETSHDLIIRAKDQFLSVCPEFTIFERSIASNGNIKARIDHCFEAIDKEKALLRSVDMVFFIAHSQGCVVSMFTLARLINEKKLHGKQFGLIAFAGTMESQASLSIMREATQELYLMSTPSYELAQAYREAVAVVVGCGGRVMAYHSYDDNVVSCLSSTLFDLLPTHQNLAVGLYIPHYIAGLWHHGDVTDGSRSDLMMALVALWLKARNCGHRWDPQWAYILFETTSYSKVFGNTITNAVGNYLTTLDFNIAINMSHCELYTCSLLYLYGVYWMLQPTDQAVTSIPTMATAQSIDGHKADDDVSATTAAPRTAETLTNFIFTELNAARDSLGDLIKDDVKNWLEAFTEFSEGSVYKKFLPHWRSMQSRWATR</sequence>
<feature type="domain" description="YMC020W-like alpha/beta hydrolase" evidence="1">
    <location>
        <begin position="90"/>
        <end position="223"/>
    </location>
</feature>
<dbReference type="PANTHER" id="PTHR47349:SF1">
    <property type="entry name" value="AER328WP"/>
    <property type="match status" value="1"/>
</dbReference>
<keyword evidence="3" id="KW-1185">Reference proteome</keyword>
<protein>
    <recommendedName>
        <fullName evidence="1">YMC020W-like alpha/beta hydrolase domain-containing protein</fullName>
    </recommendedName>
</protein>
<comment type="caution">
    <text evidence="2">The sequence shown here is derived from an EMBL/GenBank/DDBJ whole genome shotgun (WGS) entry which is preliminary data.</text>
</comment>
<dbReference type="Pfam" id="PF26147">
    <property type="entry name" value="AB_HYDROLASE_YMC0-YMC35"/>
    <property type="match status" value="1"/>
</dbReference>
<dbReference type="PANTHER" id="PTHR47349">
    <property type="entry name" value="CHROMOSOME 8, WHOLE GENOME SHOTGUN SEQUENCE"/>
    <property type="match status" value="1"/>
</dbReference>
<dbReference type="EMBL" id="RBNI01015698">
    <property type="protein sequence ID" value="RUP13494.1"/>
    <property type="molecule type" value="Genomic_DNA"/>
</dbReference>
<organism evidence="2 3">
    <name type="scientific">Jimgerdemannia flammicorona</name>
    <dbReference type="NCBI Taxonomy" id="994334"/>
    <lineage>
        <taxon>Eukaryota</taxon>
        <taxon>Fungi</taxon>
        <taxon>Fungi incertae sedis</taxon>
        <taxon>Mucoromycota</taxon>
        <taxon>Mucoromycotina</taxon>
        <taxon>Endogonomycetes</taxon>
        <taxon>Endogonales</taxon>
        <taxon>Endogonaceae</taxon>
        <taxon>Jimgerdemannia</taxon>
    </lineage>
</organism>
<evidence type="ECO:0000313" key="3">
    <source>
        <dbReference type="Proteomes" id="UP000268093"/>
    </source>
</evidence>
<evidence type="ECO:0000313" key="2">
    <source>
        <dbReference type="EMBL" id="RUP13494.1"/>
    </source>
</evidence>
<evidence type="ECO:0000259" key="1">
    <source>
        <dbReference type="Pfam" id="PF26147"/>
    </source>
</evidence>
<dbReference type="InterPro" id="IPR058933">
    <property type="entry name" value="YMC020W-like_ab_hydrolase"/>
</dbReference>